<dbReference type="AlphaFoldDB" id="A0A1W2EA65"/>
<accession>A0A1W2EA65</accession>
<dbReference type="OrthoDB" id="1100725at2"/>
<dbReference type="RefSeq" id="WP_084241399.1">
    <property type="nucleotide sequence ID" value="NZ_FWXT01000005.1"/>
</dbReference>
<sequence length="337" mass="38032">MMNQEDIFKKVGQILNELQDQYDFLAQNPGQLNELELELFLANANFLSDHVQIVKKINSNRPQRAIAEHIVKEPAEPEITVIHEEPAARMEEPAAAEPAFQDELFKLESEPSKLEFLLNETPVIDKFEFEEQPVEAIFDRPLSAEEEEIIAQKQKLRDTQPEPIAGVIVEEQKTEPVLATAPEQESIPEPEPLPELVPDIVEEKTVQTFTSEPVPDKIEAKVVLPEPEASVVKPTLNDLLAGKNNLAGSLNEESNKAAITDLKQAINLNQKLLFIKDLFNGYNLAYAEAIELLNKMPDFKTADTFLQHNYAVKNNWAAKQGTVDQFYELLNQRFPVG</sequence>
<evidence type="ECO:0000313" key="2">
    <source>
        <dbReference type="Proteomes" id="UP000192756"/>
    </source>
</evidence>
<reference evidence="2" key="1">
    <citation type="submission" date="2017-04" db="EMBL/GenBank/DDBJ databases">
        <authorList>
            <person name="Varghese N."/>
            <person name="Submissions S."/>
        </authorList>
    </citation>
    <scope>NUCLEOTIDE SEQUENCE [LARGE SCALE GENOMIC DNA]</scope>
    <source>
        <strain evidence="2">DSM 12126</strain>
    </source>
</reference>
<gene>
    <name evidence="1" type="ORF">SAMN04488524_4623</name>
</gene>
<dbReference type="Proteomes" id="UP000192756">
    <property type="component" value="Unassembled WGS sequence"/>
</dbReference>
<proteinExistence type="predicted"/>
<dbReference type="EMBL" id="FWXT01000005">
    <property type="protein sequence ID" value="SMD06634.1"/>
    <property type="molecule type" value="Genomic_DNA"/>
</dbReference>
<organism evidence="1 2">
    <name type="scientific">Pedobacter africanus</name>
    <dbReference type="NCBI Taxonomy" id="151894"/>
    <lineage>
        <taxon>Bacteria</taxon>
        <taxon>Pseudomonadati</taxon>
        <taxon>Bacteroidota</taxon>
        <taxon>Sphingobacteriia</taxon>
        <taxon>Sphingobacteriales</taxon>
        <taxon>Sphingobacteriaceae</taxon>
        <taxon>Pedobacter</taxon>
    </lineage>
</organism>
<protein>
    <submittedName>
        <fullName evidence="1">Uncharacterized protein</fullName>
    </submittedName>
</protein>
<dbReference type="STRING" id="151894.SAMN04488524_4623"/>
<evidence type="ECO:0000313" key="1">
    <source>
        <dbReference type="EMBL" id="SMD06634.1"/>
    </source>
</evidence>
<keyword evidence="2" id="KW-1185">Reference proteome</keyword>
<name>A0A1W2EA65_9SPHI</name>